<dbReference type="EMBL" id="MU854596">
    <property type="protein sequence ID" value="KAK4032562.1"/>
    <property type="molecule type" value="Genomic_DNA"/>
</dbReference>
<keyword evidence="2" id="KW-1185">Reference proteome</keyword>
<name>A0AAN6SMA7_9PEZI</name>
<proteinExistence type="predicted"/>
<sequence>MRELVESPLGDAYTIKDALEIYRLSDWGFVLFRCTYGSQEKWEKFVALVQGHARECFEQAGMMDVYARMRWTVFEDAAALDDAGIVETSRRFVEWVEQGPGGRELAGSVFGPTIAETDTPRHIFFLYVDEESLESVVDDTKARAKGGYFCTVVRADNVVRGLLERDQEKGVYYREGRELEEDEMEELRKRVRIDHLVCLYAELQVSLDCWYDLLWFDDNIFVP</sequence>
<evidence type="ECO:0000313" key="1">
    <source>
        <dbReference type="EMBL" id="KAK4032562.1"/>
    </source>
</evidence>
<dbReference type="Proteomes" id="UP001303115">
    <property type="component" value="Unassembled WGS sequence"/>
</dbReference>
<organism evidence="1 2">
    <name type="scientific">Parachaetomium inaequale</name>
    <dbReference type="NCBI Taxonomy" id="2588326"/>
    <lineage>
        <taxon>Eukaryota</taxon>
        <taxon>Fungi</taxon>
        <taxon>Dikarya</taxon>
        <taxon>Ascomycota</taxon>
        <taxon>Pezizomycotina</taxon>
        <taxon>Sordariomycetes</taxon>
        <taxon>Sordariomycetidae</taxon>
        <taxon>Sordariales</taxon>
        <taxon>Chaetomiaceae</taxon>
        <taxon>Parachaetomium</taxon>
    </lineage>
</organism>
<comment type="caution">
    <text evidence="1">The sequence shown here is derived from an EMBL/GenBank/DDBJ whole genome shotgun (WGS) entry which is preliminary data.</text>
</comment>
<accession>A0AAN6SMA7</accession>
<reference evidence="2" key="1">
    <citation type="journal article" date="2023" name="Mol. Phylogenet. Evol.">
        <title>Genome-scale phylogeny and comparative genomics of the fungal order Sordariales.</title>
        <authorList>
            <person name="Hensen N."/>
            <person name="Bonometti L."/>
            <person name="Westerberg I."/>
            <person name="Brannstrom I.O."/>
            <person name="Guillou S."/>
            <person name="Cros-Aarteil S."/>
            <person name="Calhoun S."/>
            <person name="Haridas S."/>
            <person name="Kuo A."/>
            <person name="Mondo S."/>
            <person name="Pangilinan J."/>
            <person name="Riley R."/>
            <person name="LaButti K."/>
            <person name="Andreopoulos B."/>
            <person name="Lipzen A."/>
            <person name="Chen C."/>
            <person name="Yan M."/>
            <person name="Daum C."/>
            <person name="Ng V."/>
            <person name="Clum A."/>
            <person name="Steindorff A."/>
            <person name="Ohm R.A."/>
            <person name="Martin F."/>
            <person name="Silar P."/>
            <person name="Natvig D.O."/>
            <person name="Lalanne C."/>
            <person name="Gautier V."/>
            <person name="Ament-Velasquez S.L."/>
            <person name="Kruys A."/>
            <person name="Hutchinson M.I."/>
            <person name="Powell A.J."/>
            <person name="Barry K."/>
            <person name="Miller A.N."/>
            <person name="Grigoriev I.V."/>
            <person name="Debuchy R."/>
            <person name="Gladieux P."/>
            <person name="Hiltunen Thoren M."/>
            <person name="Johannesson H."/>
        </authorList>
    </citation>
    <scope>NUCLEOTIDE SEQUENCE [LARGE SCALE GENOMIC DNA]</scope>
    <source>
        <strain evidence="2">CBS 284.82</strain>
    </source>
</reference>
<evidence type="ECO:0000313" key="2">
    <source>
        <dbReference type="Proteomes" id="UP001303115"/>
    </source>
</evidence>
<dbReference type="AlphaFoldDB" id="A0AAN6SMA7"/>
<gene>
    <name evidence="1" type="ORF">C8A01DRAFT_40998</name>
</gene>
<protein>
    <submittedName>
        <fullName evidence="1">Uncharacterized protein</fullName>
    </submittedName>
</protein>